<dbReference type="OrthoDB" id="4425441at2"/>
<keyword evidence="3" id="KW-1185">Reference proteome</keyword>
<dbReference type="AlphaFoldDB" id="A0A5C4U1Q6"/>
<dbReference type="RefSeq" id="WP_139466455.1">
    <property type="nucleotide sequence ID" value="NZ_VDHJ01000023.1"/>
</dbReference>
<gene>
    <name evidence="2" type="ORF">FHE74_10445</name>
</gene>
<protein>
    <submittedName>
        <fullName evidence="2">Uncharacterized protein</fullName>
    </submittedName>
</protein>
<evidence type="ECO:0000256" key="1">
    <source>
        <dbReference type="SAM" id="MobiDB-lite"/>
    </source>
</evidence>
<sequence>MSLHGPNSNGAYDRYAMLSPRKPISGYSEVNMSNPGPDWTSEGPIETPTDPDEPLSGSSGSPRADVKAASVSAKLSEIRALKEGEILIGKPASEDFESTRKIVTKAEFTQCD</sequence>
<feature type="region of interest" description="Disordered" evidence="1">
    <location>
        <begin position="23"/>
        <end position="70"/>
    </location>
</feature>
<name>A0A5C4U1Q6_9CORY</name>
<dbReference type="Proteomes" id="UP000312032">
    <property type="component" value="Unassembled WGS sequence"/>
</dbReference>
<accession>A0A5C4U1Q6</accession>
<organism evidence="2 3">
    <name type="scientific">Corynebacterium tapiri</name>
    <dbReference type="NCBI Taxonomy" id="1448266"/>
    <lineage>
        <taxon>Bacteria</taxon>
        <taxon>Bacillati</taxon>
        <taxon>Actinomycetota</taxon>
        <taxon>Actinomycetes</taxon>
        <taxon>Mycobacteriales</taxon>
        <taxon>Corynebacteriaceae</taxon>
        <taxon>Corynebacterium</taxon>
    </lineage>
</organism>
<evidence type="ECO:0000313" key="2">
    <source>
        <dbReference type="EMBL" id="TNL94359.1"/>
    </source>
</evidence>
<dbReference type="EMBL" id="VDHJ01000023">
    <property type="protein sequence ID" value="TNL94359.1"/>
    <property type="molecule type" value="Genomic_DNA"/>
</dbReference>
<comment type="caution">
    <text evidence="2">The sequence shown here is derived from an EMBL/GenBank/DDBJ whole genome shotgun (WGS) entry which is preliminary data.</text>
</comment>
<proteinExistence type="predicted"/>
<reference evidence="2 3" key="1">
    <citation type="submission" date="2019-06" db="EMBL/GenBank/DDBJ databases">
        <authorList>
            <person name="Li J."/>
        </authorList>
    </citation>
    <scope>NUCLEOTIDE SEQUENCE [LARGE SCALE GENOMIC DNA]</scope>
    <source>
        <strain evidence="2 3">LMG 28165</strain>
    </source>
</reference>
<evidence type="ECO:0000313" key="3">
    <source>
        <dbReference type="Proteomes" id="UP000312032"/>
    </source>
</evidence>